<protein>
    <recommendedName>
        <fullName evidence="3">DDHD domain-containing protein</fullName>
    </recommendedName>
</protein>
<dbReference type="PROSITE" id="PS51043">
    <property type="entry name" value="DDHD"/>
    <property type="match status" value="1"/>
</dbReference>
<dbReference type="InterPro" id="IPR029058">
    <property type="entry name" value="AB_hydrolase_fold"/>
</dbReference>
<proteinExistence type="predicted"/>
<dbReference type="InterPro" id="IPR058055">
    <property type="entry name" value="PA-PLA1"/>
</dbReference>
<keyword evidence="1" id="KW-0175">Coiled coil</keyword>
<evidence type="ECO:0000259" key="3">
    <source>
        <dbReference type="PROSITE" id="PS51043"/>
    </source>
</evidence>
<organism evidence="4 5">
    <name type="scientific">Vigna mungo</name>
    <name type="common">Black gram</name>
    <name type="synonym">Phaseolus mungo</name>
    <dbReference type="NCBI Taxonomy" id="3915"/>
    <lineage>
        <taxon>Eukaryota</taxon>
        <taxon>Viridiplantae</taxon>
        <taxon>Streptophyta</taxon>
        <taxon>Embryophyta</taxon>
        <taxon>Tracheophyta</taxon>
        <taxon>Spermatophyta</taxon>
        <taxon>Magnoliopsida</taxon>
        <taxon>eudicotyledons</taxon>
        <taxon>Gunneridae</taxon>
        <taxon>Pentapetalae</taxon>
        <taxon>rosids</taxon>
        <taxon>fabids</taxon>
        <taxon>Fabales</taxon>
        <taxon>Fabaceae</taxon>
        <taxon>Papilionoideae</taxon>
        <taxon>50 kb inversion clade</taxon>
        <taxon>NPAAA clade</taxon>
        <taxon>indigoferoid/millettioid clade</taxon>
        <taxon>Phaseoleae</taxon>
        <taxon>Vigna</taxon>
    </lineage>
</organism>
<evidence type="ECO:0000313" key="5">
    <source>
        <dbReference type="Proteomes" id="UP001374535"/>
    </source>
</evidence>
<dbReference type="Pfam" id="PF02862">
    <property type="entry name" value="DDHD"/>
    <property type="match status" value="1"/>
</dbReference>
<dbReference type="PANTHER" id="PTHR23509:SF10">
    <property type="entry name" value="LD21067P"/>
    <property type="match status" value="1"/>
</dbReference>
<dbReference type="GO" id="GO:0005737">
    <property type="term" value="C:cytoplasm"/>
    <property type="evidence" value="ECO:0007669"/>
    <property type="project" value="TreeGrafter"/>
</dbReference>
<keyword evidence="5" id="KW-1185">Reference proteome</keyword>
<sequence>MLAVETTAAMAEGEEIRPDLLKNTPSNIARLEDVIEHSKARQKYLAQTCSPSDGGDVRWYFCKIPLAPNELAASVPRTEIVGKSDYFRFGMRDSLAIEASFLQREEELLSSWWREYAECSEGPRERQSSTTKSDTGSFLGRSEPSQLYEIEEERVGVPVKGGLYEVDLISRHCFPVYWNGENRRVLRGHWFARKGGLDWLPLREDVSEQLEIAYRSQVWHRRTFQPSGLFAARVDLQGSTQGLHALFTGEDDTWEAWLNIDASGFSSFVSFTGNAIKLRRGYSPSNSPKPTQDELRQQKEEAMDDYCSQVPVRHLVFMVHGIGQRLEKSNLVDDVGNFRHITASLAEQHLTAHQRGTQRVLFIPCQWRKGLKLSGETAVEKITLDGVRGLRVTLSATVHDVLYYMSPIYCQDIIDSVSNQLNRLYLKFLKRNPGYDGKVSLYGHSLGSVLSYDILCHQDNLSSPFPMEWMYKEHDQNEKSLPNKEYNYVQNSLINPDDTFSMVSPSEENKGTQHTSPDMEAEYCEESSVLGPELSSVHEFSAEPSFVEPNNKGDVSEFLSDSSYTNVEKMDALDEPESMNVGLPADKDECKVARNKDEVINKLREEIDSLKAELESRHGINQTEEELHSVQKLSKKSPAIQDAPKSYTPYIKYTKLQFEVDTFFAVGSPLGVFLALRNIRIGIVTSHPLHLVGSFASLYNRPLILESLGKGQEYWEQENIREEMPACRQLFNIFHPYDPVAYRIEPLVCKEYISQRPVLIPYHRGGKRLHIGFQEFTEDLAVRTHSVKNYMISARDKVITLCQSRKFDNSEGESSEEEEETSYGSFMIERLTGSKSGRIDHMLQDKTFEHPYLQAIGAHTTSYTHDFGFDNHNDKWNASSDVEGIANPSRRERAAVQTQGEVQQGGDRGGYYRGGMVNERTHGSGGHNGVSIIDAIDGWSSSESCRCLKAMGCTSDGRNGDDEEEGVMCVGCD</sequence>
<dbReference type="InterPro" id="IPR004177">
    <property type="entry name" value="DDHD_dom"/>
</dbReference>
<name>A0AAQ3N371_VIGMU</name>
<gene>
    <name evidence="4" type="ORF">V8G54_022556</name>
</gene>
<dbReference type="EMBL" id="CP144694">
    <property type="protein sequence ID" value="WVZ01750.1"/>
    <property type="molecule type" value="Genomic_DNA"/>
</dbReference>
<dbReference type="GO" id="GO:0046872">
    <property type="term" value="F:metal ion binding"/>
    <property type="evidence" value="ECO:0007669"/>
    <property type="project" value="InterPro"/>
</dbReference>
<dbReference type="GO" id="GO:0004620">
    <property type="term" value="F:phospholipase activity"/>
    <property type="evidence" value="ECO:0007669"/>
    <property type="project" value="TreeGrafter"/>
</dbReference>
<reference evidence="4 5" key="1">
    <citation type="journal article" date="2023" name="Life. Sci Alliance">
        <title>Evolutionary insights into 3D genome organization and epigenetic landscape of Vigna mungo.</title>
        <authorList>
            <person name="Junaid A."/>
            <person name="Singh B."/>
            <person name="Bhatia S."/>
        </authorList>
    </citation>
    <scope>NUCLEOTIDE SEQUENCE [LARGE SCALE GENOMIC DNA]</scope>
    <source>
        <strain evidence="4">Urdbean</strain>
    </source>
</reference>
<accession>A0AAQ3N371</accession>
<dbReference type="PANTHER" id="PTHR23509">
    <property type="entry name" value="PA-PL1 PHOSPHOLIPASE FAMILY"/>
    <property type="match status" value="1"/>
</dbReference>
<evidence type="ECO:0000256" key="1">
    <source>
        <dbReference type="SAM" id="Coils"/>
    </source>
</evidence>
<evidence type="ECO:0000256" key="2">
    <source>
        <dbReference type="SAM" id="MobiDB-lite"/>
    </source>
</evidence>
<dbReference type="SUPFAM" id="SSF53474">
    <property type="entry name" value="alpha/beta-Hydrolases"/>
    <property type="match status" value="1"/>
</dbReference>
<dbReference type="AlphaFoldDB" id="A0AAQ3N371"/>
<feature type="domain" description="DDHD" evidence="3">
    <location>
        <begin position="656"/>
        <end position="891"/>
    </location>
</feature>
<feature type="region of interest" description="Disordered" evidence="2">
    <location>
        <begin position="897"/>
        <end position="927"/>
    </location>
</feature>
<dbReference type="Proteomes" id="UP001374535">
    <property type="component" value="Chromosome 7"/>
</dbReference>
<feature type="coiled-coil region" evidence="1">
    <location>
        <begin position="593"/>
        <end position="620"/>
    </location>
</feature>
<dbReference type="SMART" id="SM01127">
    <property type="entry name" value="DDHD"/>
    <property type="match status" value="1"/>
</dbReference>
<evidence type="ECO:0000313" key="4">
    <source>
        <dbReference type="EMBL" id="WVZ01750.1"/>
    </source>
</evidence>